<evidence type="ECO:0000259" key="7">
    <source>
        <dbReference type="PROSITE" id="PS50950"/>
    </source>
</evidence>
<gene>
    <name evidence="9" type="primary">LOC117648505</name>
</gene>
<feature type="region of interest" description="Disordered" evidence="6">
    <location>
        <begin position="164"/>
        <end position="192"/>
    </location>
</feature>
<reference evidence="9" key="1">
    <citation type="submission" date="2025-08" db="UniProtKB">
        <authorList>
            <consortium name="RefSeq"/>
        </authorList>
    </citation>
    <scope>IDENTIFICATION</scope>
    <source>
        <tissue evidence="9">Total insect</tissue>
    </source>
</reference>
<dbReference type="GO" id="GO:0008270">
    <property type="term" value="F:zinc ion binding"/>
    <property type="evidence" value="ECO:0007669"/>
    <property type="project" value="UniProtKB-KW"/>
</dbReference>
<dbReference type="SMART" id="SM00980">
    <property type="entry name" value="THAP"/>
    <property type="match status" value="1"/>
</dbReference>
<dbReference type="GeneID" id="117648505"/>
<evidence type="ECO:0000256" key="5">
    <source>
        <dbReference type="PROSITE-ProRule" id="PRU00309"/>
    </source>
</evidence>
<protein>
    <submittedName>
        <fullName evidence="9">Uncharacterized protein LOC117648505</fullName>
    </submittedName>
</protein>
<evidence type="ECO:0000256" key="3">
    <source>
        <dbReference type="ARBA" id="ARBA00022833"/>
    </source>
</evidence>
<proteinExistence type="predicted"/>
<evidence type="ECO:0000256" key="6">
    <source>
        <dbReference type="SAM" id="MobiDB-lite"/>
    </source>
</evidence>
<evidence type="ECO:0000256" key="1">
    <source>
        <dbReference type="ARBA" id="ARBA00022723"/>
    </source>
</evidence>
<evidence type="ECO:0000313" key="8">
    <source>
        <dbReference type="Proteomes" id="UP000515158"/>
    </source>
</evidence>
<keyword evidence="4 5" id="KW-0238">DNA-binding</keyword>
<dbReference type="InParanoid" id="A0A6P8ZCY0"/>
<feature type="compositionally biased region" description="Polar residues" evidence="6">
    <location>
        <begin position="179"/>
        <end position="192"/>
    </location>
</feature>
<dbReference type="GO" id="GO:0003677">
    <property type="term" value="F:DNA binding"/>
    <property type="evidence" value="ECO:0007669"/>
    <property type="project" value="UniProtKB-UniRule"/>
</dbReference>
<evidence type="ECO:0000313" key="9">
    <source>
        <dbReference type="RefSeq" id="XP_034246902.1"/>
    </source>
</evidence>
<dbReference type="Proteomes" id="UP000515158">
    <property type="component" value="Unplaced"/>
</dbReference>
<organism evidence="9">
    <name type="scientific">Thrips palmi</name>
    <name type="common">Melon thrips</name>
    <dbReference type="NCBI Taxonomy" id="161013"/>
    <lineage>
        <taxon>Eukaryota</taxon>
        <taxon>Metazoa</taxon>
        <taxon>Ecdysozoa</taxon>
        <taxon>Arthropoda</taxon>
        <taxon>Hexapoda</taxon>
        <taxon>Insecta</taxon>
        <taxon>Pterygota</taxon>
        <taxon>Neoptera</taxon>
        <taxon>Paraneoptera</taxon>
        <taxon>Thysanoptera</taxon>
        <taxon>Terebrantia</taxon>
        <taxon>Thripoidea</taxon>
        <taxon>Thripidae</taxon>
        <taxon>Thrips</taxon>
    </lineage>
</organism>
<dbReference type="PROSITE" id="PS50950">
    <property type="entry name" value="ZF_THAP"/>
    <property type="match status" value="1"/>
</dbReference>
<dbReference type="KEGG" id="tpal:117648505"/>
<keyword evidence="2 5" id="KW-0863">Zinc-finger</keyword>
<keyword evidence="1" id="KW-0479">Metal-binding</keyword>
<sequence length="218" mass="24093">MFVPLALEGEVLVRSCGHAILVVKPRCLSLDKVSRCLSMAGIKRCAIKLCKNTSEDGFSMITVTERRRTKLNWLTLCDLPESTPKHSYICEGHFTKDQTEIIDIYDGTRLKSNAVPTILSPNPPKLFVKQTVGTYIVEGVDEKGNHILKLDPDEPFRQVKLLKSSPVKDASTPEPVVPSTASEHTPATETPSINAQETLHSQTCIDFSCLAIKVFVQT</sequence>
<dbReference type="RefSeq" id="XP_034246902.1">
    <property type="nucleotide sequence ID" value="XM_034391011.1"/>
</dbReference>
<name>A0A6P8ZCY0_THRPL</name>
<dbReference type="AlphaFoldDB" id="A0A6P8ZCY0"/>
<evidence type="ECO:0000256" key="2">
    <source>
        <dbReference type="ARBA" id="ARBA00022771"/>
    </source>
</evidence>
<feature type="domain" description="THAP-type" evidence="7">
    <location>
        <begin position="39"/>
        <end position="119"/>
    </location>
</feature>
<keyword evidence="3" id="KW-0862">Zinc</keyword>
<evidence type="ECO:0000256" key="4">
    <source>
        <dbReference type="ARBA" id="ARBA00023125"/>
    </source>
</evidence>
<accession>A0A6P8ZCY0</accession>
<keyword evidence="8" id="KW-1185">Reference proteome</keyword>
<dbReference type="InterPro" id="IPR006612">
    <property type="entry name" value="THAP_Znf"/>
</dbReference>
<dbReference type="SUPFAM" id="SSF57716">
    <property type="entry name" value="Glucocorticoid receptor-like (DNA-binding domain)"/>
    <property type="match status" value="1"/>
</dbReference>
<dbReference type="Pfam" id="PF05485">
    <property type="entry name" value="THAP"/>
    <property type="match status" value="1"/>
</dbReference>